<dbReference type="AlphaFoldDB" id="A0A6P2KX97"/>
<dbReference type="Proteomes" id="UP000494174">
    <property type="component" value="Unassembled WGS sequence"/>
</dbReference>
<reference evidence="2 3" key="1">
    <citation type="submission" date="2019-09" db="EMBL/GenBank/DDBJ databases">
        <authorList>
            <person name="Depoorter E."/>
        </authorList>
    </citation>
    <scope>NUCLEOTIDE SEQUENCE [LARGE SCALE GENOMIC DNA]</scope>
    <source>
        <strain evidence="2">R-15945</strain>
    </source>
</reference>
<organism evidence="2 3">
    <name type="scientific">Burkholderia lata (strain ATCC 17760 / DSM 23089 / LMG 22485 / NCIMB 9086 / R18194 / 383)</name>
    <dbReference type="NCBI Taxonomy" id="482957"/>
    <lineage>
        <taxon>Bacteria</taxon>
        <taxon>Pseudomonadati</taxon>
        <taxon>Pseudomonadota</taxon>
        <taxon>Betaproteobacteria</taxon>
        <taxon>Burkholderiales</taxon>
        <taxon>Burkholderiaceae</taxon>
        <taxon>Burkholderia</taxon>
        <taxon>Burkholderia cepacia complex</taxon>
    </lineage>
</organism>
<sequence length="208" mass="23377">MASNPDRTRPVAVLRILTVLKAVSLPVFQMRNAAASLHCDNCLTLHAGRRTIRPCIWSGTRRPRGSCTRDTQKNNDEPLRPRTGIPAPRLSARRNNASPDARRVTYPSSRFVPCIGTLSRSRARRDDERRRSGPPHRTAACYPRSPHPERRLHRRVVTPVAPILVLHRRLAWLPGGTEVRSISIELEKANASSSVRGSRRKTHVAAFE</sequence>
<gene>
    <name evidence="2" type="ORF">BLA15945_02901</name>
</gene>
<evidence type="ECO:0000256" key="1">
    <source>
        <dbReference type="SAM" id="MobiDB-lite"/>
    </source>
</evidence>
<feature type="region of interest" description="Disordered" evidence="1">
    <location>
        <begin position="60"/>
        <end position="103"/>
    </location>
</feature>
<evidence type="ECO:0000313" key="3">
    <source>
        <dbReference type="Proteomes" id="UP000494174"/>
    </source>
</evidence>
<proteinExistence type="predicted"/>
<protein>
    <submittedName>
        <fullName evidence="2">Uncharacterized protein</fullName>
    </submittedName>
</protein>
<feature type="compositionally biased region" description="Basic and acidic residues" evidence="1">
    <location>
        <begin position="70"/>
        <end position="80"/>
    </location>
</feature>
<evidence type="ECO:0000313" key="2">
    <source>
        <dbReference type="EMBL" id="VWB61625.1"/>
    </source>
</evidence>
<dbReference type="EMBL" id="CABVPU010000008">
    <property type="protein sequence ID" value="VWB61625.1"/>
    <property type="molecule type" value="Genomic_DNA"/>
</dbReference>
<name>A0A6P2KX97_BURL3</name>
<feature type="region of interest" description="Disordered" evidence="1">
    <location>
        <begin position="120"/>
        <end position="149"/>
    </location>
</feature>
<accession>A0A6P2KX97</accession>